<gene>
    <name evidence="2" type="ORF">VFPPC_16544</name>
</gene>
<accession>A0A179F8J2</accession>
<feature type="compositionally biased region" description="Basic and acidic residues" evidence="1">
    <location>
        <begin position="1"/>
        <end position="12"/>
    </location>
</feature>
<feature type="region of interest" description="Disordered" evidence="1">
    <location>
        <begin position="1"/>
        <end position="20"/>
    </location>
</feature>
<organism evidence="2 3">
    <name type="scientific">Pochonia chlamydosporia 170</name>
    <dbReference type="NCBI Taxonomy" id="1380566"/>
    <lineage>
        <taxon>Eukaryota</taxon>
        <taxon>Fungi</taxon>
        <taxon>Dikarya</taxon>
        <taxon>Ascomycota</taxon>
        <taxon>Pezizomycotina</taxon>
        <taxon>Sordariomycetes</taxon>
        <taxon>Hypocreomycetidae</taxon>
        <taxon>Hypocreales</taxon>
        <taxon>Clavicipitaceae</taxon>
        <taxon>Pochonia</taxon>
    </lineage>
</organism>
<dbReference type="EMBL" id="LSBJ02000007">
    <property type="protein sequence ID" value="OAQ61697.1"/>
    <property type="molecule type" value="Genomic_DNA"/>
</dbReference>
<evidence type="ECO:0000313" key="3">
    <source>
        <dbReference type="Proteomes" id="UP000078397"/>
    </source>
</evidence>
<comment type="caution">
    <text evidence="2">The sequence shown here is derived from an EMBL/GenBank/DDBJ whole genome shotgun (WGS) entry which is preliminary data.</text>
</comment>
<dbReference type="RefSeq" id="XP_018139401.1">
    <property type="nucleotide sequence ID" value="XM_018294297.1"/>
</dbReference>
<name>A0A179F8J2_METCM</name>
<dbReference type="Proteomes" id="UP000078397">
    <property type="component" value="Unassembled WGS sequence"/>
</dbReference>
<proteinExistence type="predicted"/>
<evidence type="ECO:0000256" key="1">
    <source>
        <dbReference type="SAM" id="MobiDB-lite"/>
    </source>
</evidence>
<dbReference type="AlphaFoldDB" id="A0A179F8J2"/>
<protein>
    <submittedName>
        <fullName evidence="2">Uncharacterized protein</fullName>
    </submittedName>
</protein>
<dbReference type="GeneID" id="28858291"/>
<dbReference type="KEGG" id="pchm:VFPPC_16544"/>
<keyword evidence="3" id="KW-1185">Reference proteome</keyword>
<sequence length="57" mass="6458">MPRLDTEPEYGRQGRKHHPDRCIMSNCDCLGNHSLSICLIAIFQRRAPQFAANNSST</sequence>
<evidence type="ECO:0000313" key="2">
    <source>
        <dbReference type="EMBL" id="OAQ61697.1"/>
    </source>
</evidence>
<reference evidence="2 3" key="1">
    <citation type="journal article" date="2016" name="PLoS Pathog.">
        <title>Biosynthesis of antibiotic leucinostatins in bio-control fungus Purpureocillium lilacinum and their inhibition on phytophthora revealed by genome mining.</title>
        <authorList>
            <person name="Wang G."/>
            <person name="Liu Z."/>
            <person name="Lin R."/>
            <person name="Li E."/>
            <person name="Mao Z."/>
            <person name="Ling J."/>
            <person name="Yang Y."/>
            <person name="Yin W.B."/>
            <person name="Xie B."/>
        </authorList>
    </citation>
    <scope>NUCLEOTIDE SEQUENCE [LARGE SCALE GENOMIC DNA]</scope>
    <source>
        <strain evidence="2">170</strain>
    </source>
</reference>